<keyword evidence="2" id="KW-1185">Reference proteome</keyword>
<gene>
    <name evidence="1" type="ORF">roselon_01380</name>
</gene>
<dbReference type="Proteomes" id="UP000019593">
    <property type="component" value="Chromosome"/>
</dbReference>
<dbReference type="AlphaFoldDB" id="W8S0T0"/>
<dbReference type="HOGENOM" id="CLU_3084315_0_0_5"/>
<name>W8S0T0_9RHOB</name>
<dbReference type="EMBL" id="CP004372">
    <property type="protein sequence ID" value="AHM03767.1"/>
    <property type="molecule type" value="Genomic_DNA"/>
</dbReference>
<accession>W8S0T0</accession>
<proteinExistence type="predicted"/>
<evidence type="ECO:0000313" key="2">
    <source>
        <dbReference type="Proteomes" id="UP000019593"/>
    </source>
</evidence>
<dbReference type="KEGG" id="red:roselon_01380"/>
<reference evidence="1 2" key="1">
    <citation type="submission" date="2013-03" db="EMBL/GenBank/DDBJ databases">
        <authorList>
            <person name="Fiebig A."/>
            <person name="Goeker M."/>
            <person name="Klenk H.-P.P."/>
        </authorList>
    </citation>
    <scope>NUCLEOTIDE SEQUENCE [LARGE SCALE GENOMIC DNA]</scope>
    <source>
        <strain evidence="2">DSM 19469</strain>
    </source>
</reference>
<sequence>MRIGLFRPALRLAHRRGVDVTRNPQVCEEKLCPTGRAAPFRGAVSEIFTLSG</sequence>
<evidence type="ECO:0000313" key="1">
    <source>
        <dbReference type="EMBL" id="AHM03767.1"/>
    </source>
</evidence>
<organism evidence="1 2">
    <name type="scientific">Roseicyclus elongatus DSM 19469</name>
    <dbReference type="NCBI Taxonomy" id="1294273"/>
    <lineage>
        <taxon>Bacteria</taxon>
        <taxon>Pseudomonadati</taxon>
        <taxon>Pseudomonadota</taxon>
        <taxon>Alphaproteobacteria</taxon>
        <taxon>Rhodobacterales</taxon>
        <taxon>Roseobacteraceae</taxon>
        <taxon>Roseicyclus</taxon>
    </lineage>
</organism>
<protein>
    <submittedName>
        <fullName evidence="1">Uncharacterized protein</fullName>
    </submittedName>
</protein>